<dbReference type="GO" id="GO:0003677">
    <property type="term" value="F:DNA binding"/>
    <property type="evidence" value="ECO:0007669"/>
    <property type="project" value="UniProtKB-UniRule"/>
</dbReference>
<dbReference type="GO" id="GO:0009432">
    <property type="term" value="P:SOS response"/>
    <property type="evidence" value="ECO:0007669"/>
    <property type="project" value="UniProtKB-UniRule"/>
</dbReference>
<sequence length="218" mass="23830">MAKGLTDRQQEVFNFIVAFVEEKGYPPTIREMQLGLNIGSLRGVTIHLDALHKKGFIERLSSKNGPRTSRGIRILARVSERSADEVSGMVRLPLIGTIAAGTPLLATQNIEDIVPVPLQLLKSSQQECFLLRVQGESMTGAHILPGDLVIIQPQITAENGDIVAARIGEEATVKRFRRHGNRIELQAQNPNYAPIPLRKSDNAAIIGKVVGLLRGYIG</sequence>
<feature type="site" description="Cleavage; by autolysis" evidence="12">
    <location>
        <begin position="100"/>
        <end position="101"/>
    </location>
</feature>
<evidence type="ECO:0000256" key="7">
    <source>
        <dbReference type="ARBA" id="ARBA00023015"/>
    </source>
</evidence>
<evidence type="ECO:0000256" key="9">
    <source>
        <dbReference type="ARBA" id="ARBA00023163"/>
    </source>
</evidence>
<keyword evidence="8 12" id="KW-0238">DNA-binding</keyword>
<evidence type="ECO:0000313" key="14">
    <source>
        <dbReference type="EMBL" id="BDI28758.1"/>
    </source>
</evidence>
<evidence type="ECO:0000256" key="5">
    <source>
        <dbReference type="ARBA" id="ARBA00022801"/>
    </source>
</evidence>
<dbReference type="InterPro" id="IPR006199">
    <property type="entry name" value="LexA_DNA-bd_dom"/>
</dbReference>
<keyword evidence="5 12" id="KW-0378">Hydrolase</keyword>
<keyword evidence="9 12" id="KW-0804">Transcription</keyword>
<evidence type="ECO:0000256" key="2">
    <source>
        <dbReference type="ARBA" id="ARBA00022491"/>
    </source>
</evidence>
<evidence type="ECO:0000256" key="3">
    <source>
        <dbReference type="ARBA" id="ARBA00022705"/>
    </source>
</evidence>
<comment type="catalytic activity">
    <reaction evidence="12">
        <text>Hydrolysis of Ala-|-Gly bond in repressor LexA.</text>
        <dbReference type="EC" id="3.4.21.88"/>
    </reaction>
</comment>
<keyword evidence="6 12" id="KW-0068">Autocatalytic cleavage</keyword>
<evidence type="ECO:0000256" key="12">
    <source>
        <dbReference type="HAMAP-Rule" id="MF_00015"/>
    </source>
</evidence>
<dbReference type="CDD" id="cd06529">
    <property type="entry name" value="S24_LexA-like"/>
    <property type="match status" value="1"/>
</dbReference>
<keyword evidence="3 12" id="KW-0235">DNA replication</keyword>
<dbReference type="Proteomes" id="UP000287394">
    <property type="component" value="Chromosome"/>
</dbReference>
<dbReference type="Gene3D" id="2.10.109.10">
    <property type="entry name" value="Umud Fragment, subunit A"/>
    <property type="match status" value="1"/>
</dbReference>
<feature type="active site" description="For autocatalytic cleavage activity" evidence="12">
    <location>
        <position position="174"/>
    </location>
</feature>
<organism evidence="14 15">
    <name type="scientific">Capsulimonas corticalis</name>
    <dbReference type="NCBI Taxonomy" id="2219043"/>
    <lineage>
        <taxon>Bacteria</taxon>
        <taxon>Bacillati</taxon>
        <taxon>Armatimonadota</taxon>
        <taxon>Armatimonadia</taxon>
        <taxon>Capsulimonadales</taxon>
        <taxon>Capsulimonadaceae</taxon>
        <taxon>Capsulimonas</taxon>
    </lineage>
</organism>
<dbReference type="InterPro" id="IPR039418">
    <property type="entry name" value="LexA-like"/>
</dbReference>
<dbReference type="PANTHER" id="PTHR33516">
    <property type="entry name" value="LEXA REPRESSOR"/>
    <property type="match status" value="1"/>
</dbReference>
<evidence type="ECO:0000313" key="15">
    <source>
        <dbReference type="Proteomes" id="UP000287394"/>
    </source>
</evidence>
<protein>
    <recommendedName>
        <fullName evidence="12">LexA repressor</fullName>
        <ecNumber evidence="12">3.4.21.88</ecNumber>
    </recommendedName>
</protein>
<dbReference type="HAMAP" id="MF_00015">
    <property type="entry name" value="LexA"/>
    <property type="match status" value="1"/>
</dbReference>
<dbReference type="InterPro" id="IPR036390">
    <property type="entry name" value="WH_DNA-bd_sf"/>
</dbReference>
<dbReference type="InterPro" id="IPR050077">
    <property type="entry name" value="LexA_repressor"/>
</dbReference>
<dbReference type="EMBL" id="AP025739">
    <property type="protein sequence ID" value="BDI28758.1"/>
    <property type="molecule type" value="Genomic_DNA"/>
</dbReference>
<dbReference type="GO" id="GO:0006508">
    <property type="term" value="P:proteolysis"/>
    <property type="evidence" value="ECO:0007669"/>
    <property type="project" value="InterPro"/>
</dbReference>
<name>A0A402CTW5_9BACT</name>
<dbReference type="Gene3D" id="1.10.10.10">
    <property type="entry name" value="Winged helix-like DNA-binding domain superfamily/Winged helix DNA-binding domain"/>
    <property type="match status" value="1"/>
</dbReference>
<dbReference type="InterPro" id="IPR036286">
    <property type="entry name" value="LexA/Signal_pep-like_sf"/>
</dbReference>
<dbReference type="Pfam" id="PF00717">
    <property type="entry name" value="Peptidase_S24"/>
    <property type="match status" value="1"/>
</dbReference>
<dbReference type="GO" id="GO:0006260">
    <property type="term" value="P:DNA replication"/>
    <property type="evidence" value="ECO:0007669"/>
    <property type="project" value="UniProtKB-UniRule"/>
</dbReference>
<feature type="DNA-binding region" description="H-T-H motif" evidence="12">
    <location>
        <begin position="29"/>
        <end position="49"/>
    </location>
</feature>
<dbReference type="PANTHER" id="PTHR33516:SF2">
    <property type="entry name" value="LEXA REPRESSOR-RELATED"/>
    <property type="match status" value="1"/>
</dbReference>
<dbReference type="InterPro" id="IPR036388">
    <property type="entry name" value="WH-like_DNA-bd_sf"/>
</dbReference>
<evidence type="ECO:0000256" key="8">
    <source>
        <dbReference type="ARBA" id="ARBA00023125"/>
    </source>
</evidence>
<dbReference type="RefSeq" id="WP_119320821.1">
    <property type="nucleotide sequence ID" value="NZ_AP025739.1"/>
</dbReference>
<dbReference type="SUPFAM" id="SSF46785">
    <property type="entry name" value="Winged helix' DNA-binding domain"/>
    <property type="match status" value="1"/>
</dbReference>
<dbReference type="Pfam" id="PF01726">
    <property type="entry name" value="LexA_DNA_bind"/>
    <property type="match status" value="1"/>
</dbReference>
<evidence type="ECO:0000256" key="10">
    <source>
        <dbReference type="ARBA" id="ARBA00023204"/>
    </source>
</evidence>
<comment type="similarity">
    <text evidence="1 12 13">Belongs to the peptidase S24 family.</text>
</comment>
<evidence type="ECO:0000256" key="13">
    <source>
        <dbReference type="RuleBase" id="RU003991"/>
    </source>
</evidence>
<keyword evidence="10 12" id="KW-0234">DNA repair</keyword>
<dbReference type="GO" id="GO:0004252">
    <property type="term" value="F:serine-type endopeptidase activity"/>
    <property type="evidence" value="ECO:0007669"/>
    <property type="project" value="UniProtKB-UniRule"/>
</dbReference>
<dbReference type="EC" id="3.4.21.88" evidence="12"/>
<feature type="active site" description="For autocatalytic cleavage activity" evidence="12">
    <location>
        <position position="137"/>
    </location>
</feature>
<evidence type="ECO:0000256" key="1">
    <source>
        <dbReference type="ARBA" id="ARBA00007484"/>
    </source>
</evidence>
<comment type="subunit">
    <text evidence="12">Homodimer.</text>
</comment>
<keyword evidence="7 12" id="KW-0805">Transcription regulation</keyword>
<keyword evidence="2 12" id="KW-0678">Repressor</keyword>
<dbReference type="SUPFAM" id="SSF51306">
    <property type="entry name" value="LexA/Signal peptidase"/>
    <property type="match status" value="1"/>
</dbReference>
<dbReference type="OrthoDB" id="9802364at2"/>
<keyword evidence="11 12" id="KW-0742">SOS response</keyword>
<gene>
    <name evidence="12 14" type="primary">lexA</name>
    <name evidence="14" type="ORF">CCAX7_008090</name>
</gene>
<dbReference type="InterPro" id="IPR015927">
    <property type="entry name" value="Peptidase_S24_S26A/B/C"/>
</dbReference>
<dbReference type="PRINTS" id="PR00726">
    <property type="entry name" value="LEXASERPTASE"/>
</dbReference>
<dbReference type="GO" id="GO:0006281">
    <property type="term" value="P:DNA repair"/>
    <property type="evidence" value="ECO:0007669"/>
    <property type="project" value="UniProtKB-UniRule"/>
</dbReference>
<dbReference type="KEGG" id="ccot:CCAX7_008090"/>
<evidence type="ECO:0000256" key="6">
    <source>
        <dbReference type="ARBA" id="ARBA00022813"/>
    </source>
</evidence>
<dbReference type="GO" id="GO:0045892">
    <property type="term" value="P:negative regulation of DNA-templated transcription"/>
    <property type="evidence" value="ECO:0007669"/>
    <property type="project" value="UniProtKB-UniRule"/>
</dbReference>
<evidence type="ECO:0000256" key="4">
    <source>
        <dbReference type="ARBA" id="ARBA00022763"/>
    </source>
</evidence>
<dbReference type="NCBIfam" id="TIGR00498">
    <property type="entry name" value="lexA"/>
    <property type="match status" value="1"/>
</dbReference>
<reference evidence="14 15" key="1">
    <citation type="journal article" date="2019" name="Int. J. Syst. Evol. Microbiol.">
        <title>Capsulimonas corticalis gen. nov., sp. nov., an aerobic capsulated bacterium, of a novel bacterial order, Capsulimonadales ord. nov., of the class Armatimonadia of the phylum Armatimonadetes.</title>
        <authorList>
            <person name="Li J."/>
            <person name="Kudo C."/>
            <person name="Tonouchi A."/>
        </authorList>
    </citation>
    <scope>NUCLEOTIDE SEQUENCE [LARGE SCALE GENOMIC DNA]</scope>
    <source>
        <strain evidence="14 15">AX-7</strain>
    </source>
</reference>
<accession>A0A402CTW5</accession>
<proteinExistence type="inferred from homology"/>
<dbReference type="AlphaFoldDB" id="A0A402CTW5"/>
<comment type="function">
    <text evidence="12">Represses a number of genes involved in the response to DNA damage (SOS response), including recA and lexA. In the presence of single-stranded DNA, RecA interacts with LexA causing an autocatalytic cleavage which disrupts the DNA-binding part of LexA, leading to derepression of the SOS regulon and eventually DNA repair.</text>
</comment>
<keyword evidence="15" id="KW-1185">Reference proteome</keyword>
<evidence type="ECO:0000256" key="11">
    <source>
        <dbReference type="ARBA" id="ARBA00023236"/>
    </source>
</evidence>
<dbReference type="InterPro" id="IPR006200">
    <property type="entry name" value="LexA"/>
</dbReference>
<dbReference type="InterPro" id="IPR006197">
    <property type="entry name" value="Peptidase_S24_LexA"/>
</dbReference>
<dbReference type="FunFam" id="2.10.109.10:FF:000001">
    <property type="entry name" value="LexA repressor"/>
    <property type="match status" value="1"/>
</dbReference>
<keyword evidence="4 12" id="KW-0227">DNA damage</keyword>